<keyword evidence="1" id="KW-0677">Repeat</keyword>
<dbReference type="Gene3D" id="1.25.40.20">
    <property type="entry name" value="Ankyrin repeat-containing domain"/>
    <property type="match status" value="1"/>
</dbReference>
<sequence>MVLQDIFDAAQEGTFEEFYSLYKGDVNQNTHEKLNLLNMVLTSNTLLDEKLKIIQFLIDEKIDVNCLDSDNRNALHNLFQFKANWRVDVEYATKVMSMLLKAGINVNQVDKYGAIPLIAAITVLKLTTKEALPLYEMLIASGSDIHRKDFQGKSAIDYAREFSWRQDLLSENGGLLADE</sequence>
<dbReference type="PANTHER" id="PTHR24189">
    <property type="entry name" value="MYOTROPHIN"/>
    <property type="match status" value="1"/>
</dbReference>
<gene>
    <name evidence="3" type="ORF">GEZ89_01520</name>
</gene>
<proteinExistence type="predicted"/>
<accession>A0A7X1RM02</accession>
<organism evidence="3 4">
    <name type="scientific">Streptococcus mitis</name>
    <dbReference type="NCBI Taxonomy" id="28037"/>
    <lineage>
        <taxon>Bacteria</taxon>
        <taxon>Bacillati</taxon>
        <taxon>Bacillota</taxon>
        <taxon>Bacilli</taxon>
        <taxon>Lactobacillales</taxon>
        <taxon>Streptococcaceae</taxon>
        <taxon>Streptococcus</taxon>
        <taxon>Streptococcus mitis group</taxon>
    </lineage>
</organism>
<dbReference type="InterPro" id="IPR036770">
    <property type="entry name" value="Ankyrin_rpt-contain_sf"/>
</dbReference>
<dbReference type="AlphaFoldDB" id="A0A7X1RM02"/>
<reference evidence="3 4" key="1">
    <citation type="submission" date="2019-10" db="EMBL/GenBank/DDBJ databases">
        <title>Streptococcus mitis of the oral and urogenital tracts.</title>
        <authorList>
            <person name="Price T."/>
            <person name="Mores C.R."/>
            <person name="Putonti C."/>
            <person name="Wolfe A.J."/>
        </authorList>
    </citation>
    <scope>NUCLEOTIDE SEQUENCE [LARGE SCALE GENOMIC DNA]</scope>
    <source>
        <strain evidence="3 4">SM16</strain>
    </source>
</reference>
<dbReference type="EMBL" id="WIJK01000003">
    <property type="protein sequence ID" value="MQQ51668.1"/>
    <property type="molecule type" value="Genomic_DNA"/>
</dbReference>
<dbReference type="PANTHER" id="PTHR24189:SF50">
    <property type="entry name" value="ANKYRIN REPEAT AND SOCS BOX PROTEIN 2"/>
    <property type="match status" value="1"/>
</dbReference>
<dbReference type="SUPFAM" id="SSF48403">
    <property type="entry name" value="Ankyrin repeat"/>
    <property type="match status" value="1"/>
</dbReference>
<protein>
    <submittedName>
        <fullName evidence="3">Ankyrin repeat domain-containing protein</fullName>
    </submittedName>
</protein>
<name>A0A7X1RM02_STRMT</name>
<evidence type="ECO:0000256" key="2">
    <source>
        <dbReference type="ARBA" id="ARBA00023043"/>
    </source>
</evidence>
<keyword evidence="2" id="KW-0040">ANK repeat</keyword>
<evidence type="ECO:0000256" key="1">
    <source>
        <dbReference type="ARBA" id="ARBA00022737"/>
    </source>
</evidence>
<evidence type="ECO:0000313" key="3">
    <source>
        <dbReference type="EMBL" id="MQQ51668.1"/>
    </source>
</evidence>
<comment type="caution">
    <text evidence="3">The sequence shown here is derived from an EMBL/GenBank/DDBJ whole genome shotgun (WGS) entry which is preliminary data.</text>
</comment>
<dbReference type="InterPro" id="IPR050745">
    <property type="entry name" value="Multifunctional_regulatory"/>
</dbReference>
<dbReference type="Proteomes" id="UP000467560">
    <property type="component" value="Unassembled WGS sequence"/>
</dbReference>
<evidence type="ECO:0000313" key="4">
    <source>
        <dbReference type="Proteomes" id="UP000467560"/>
    </source>
</evidence>
<dbReference type="RefSeq" id="WP_153224714.1">
    <property type="nucleotide sequence ID" value="NZ_WIJK01000003.1"/>
</dbReference>